<evidence type="ECO:0000313" key="2">
    <source>
        <dbReference type="Proteomes" id="UP000077926"/>
    </source>
</evidence>
<protein>
    <submittedName>
        <fullName evidence="1">Uncharacterized protein</fullName>
    </submittedName>
</protein>
<sequence>MRKRLKKKLENRYNALNEAKRQRFKRKGNRCIKYEFLPVGEKDKYALNNDEITPEYPYATHWLIEAFDWKHTAQIRVFPCSKNGGTTSNSPVQMIIFNDENVKQVLNTFKKVVEDMKSDRFWQTIY</sequence>
<organism evidence="1 2">
    <name type="scientific">Peribacillus muralis</name>
    <dbReference type="NCBI Taxonomy" id="264697"/>
    <lineage>
        <taxon>Bacteria</taxon>
        <taxon>Bacillati</taxon>
        <taxon>Bacillota</taxon>
        <taxon>Bacilli</taxon>
        <taxon>Bacillales</taxon>
        <taxon>Bacillaceae</taxon>
        <taxon>Peribacillus</taxon>
    </lineage>
</organism>
<dbReference type="AlphaFoldDB" id="A0A1B3XW59"/>
<dbReference type="EMBL" id="CP017081">
    <property type="protein sequence ID" value="AOH57456.1"/>
    <property type="molecule type" value="Genomic_DNA"/>
</dbReference>
<reference evidence="1 2" key="1">
    <citation type="submission" date="2016-08" db="EMBL/GenBank/DDBJ databases">
        <title>Complete genome sequence of Bacillus muralis G25-68, a strain with toxicity to nematodes.</title>
        <authorList>
            <person name="Zheng Z."/>
        </authorList>
    </citation>
    <scope>NUCLEOTIDE SEQUENCE [LARGE SCALE GENOMIC DNA]</scope>
    <source>
        <strain evidence="1 2">G25-68</strain>
        <plasmid evidence="2">pg25-68</plasmid>
    </source>
</reference>
<gene>
    <name evidence="1" type="ORF">ABE28_024215</name>
</gene>
<keyword evidence="1" id="KW-0614">Plasmid</keyword>
<dbReference type="KEGG" id="bmur:ABE28_024215"/>
<geneLocation type="plasmid" evidence="2">
    <name>pg25-68</name>
</geneLocation>
<dbReference type="Proteomes" id="UP000077926">
    <property type="component" value="Plasmid pG25-68"/>
</dbReference>
<evidence type="ECO:0000313" key="1">
    <source>
        <dbReference type="EMBL" id="AOH57456.1"/>
    </source>
</evidence>
<accession>A0A1B3XW59</accession>
<keyword evidence="2" id="KW-1185">Reference proteome</keyword>
<name>A0A1B3XW59_9BACI</name>
<proteinExistence type="predicted"/>
<dbReference type="RefSeq" id="WP_064465396.1">
    <property type="nucleotide sequence ID" value="NZ_CP017081.1"/>
</dbReference>
<dbReference type="OrthoDB" id="2871708at2"/>